<organism evidence="2 3">
    <name type="scientific">Leucothrix pacifica</name>
    <dbReference type="NCBI Taxonomy" id="1247513"/>
    <lineage>
        <taxon>Bacteria</taxon>
        <taxon>Pseudomonadati</taxon>
        <taxon>Pseudomonadota</taxon>
        <taxon>Gammaproteobacteria</taxon>
        <taxon>Thiotrichales</taxon>
        <taxon>Thiotrichaceae</taxon>
        <taxon>Leucothrix</taxon>
    </lineage>
</organism>
<dbReference type="EMBL" id="QGKM01000069">
    <property type="protein sequence ID" value="PWQ93034.1"/>
    <property type="molecule type" value="Genomic_DNA"/>
</dbReference>
<dbReference type="CDD" id="cd01839">
    <property type="entry name" value="SGNH_arylesterase_like"/>
    <property type="match status" value="1"/>
</dbReference>
<dbReference type="RefSeq" id="WP_109839106.1">
    <property type="nucleotide sequence ID" value="NZ_QGKM01000069.1"/>
</dbReference>
<evidence type="ECO:0000313" key="2">
    <source>
        <dbReference type="EMBL" id="PWQ93034.1"/>
    </source>
</evidence>
<comment type="caution">
    <text evidence="2">The sequence shown here is derived from an EMBL/GenBank/DDBJ whole genome shotgun (WGS) entry which is preliminary data.</text>
</comment>
<evidence type="ECO:0000259" key="1">
    <source>
        <dbReference type="Pfam" id="PF13472"/>
    </source>
</evidence>
<dbReference type="GO" id="GO:0016788">
    <property type="term" value="F:hydrolase activity, acting on ester bonds"/>
    <property type="evidence" value="ECO:0007669"/>
    <property type="project" value="UniProtKB-ARBA"/>
</dbReference>
<name>A0A317C335_9GAMM</name>
<dbReference type="Proteomes" id="UP000245539">
    <property type="component" value="Unassembled WGS sequence"/>
</dbReference>
<dbReference type="PANTHER" id="PTHR30383:SF29">
    <property type="entry name" value="SGNH HYDROLASE-TYPE ESTERASE DOMAIN-CONTAINING PROTEIN"/>
    <property type="match status" value="1"/>
</dbReference>
<dbReference type="SUPFAM" id="SSF52266">
    <property type="entry name" value="SGNH hydrolase"/>
    <property type="match status" value="1"/>
</dbReference>
<dbReference type="PANTHER" id="PTHR30383">
    <property type="entry name" value="THIOESTERASE 1/PROTEASE 1/LYSOPHOSPHOLIPASE L1"/>
    <property type="match status" value="1"/>
</dbReference>
<dbReference type="AlphaFoldDB" id="A0A317C335"/>
<keyword evidence="2" id="KW-0378">Hydrolase</keyword>
<gene>
    <name evidence="2" type="ORF">DKW60_18280</name>
</gene>
<dbReference type="InterPro" id="IPR013830">
    <property type="entry name" value="SGNH_hydro"/>
</dbReference>
<proteinExistence type="predicted"/>
<sequence length="209" mass="22530">MYRIMCFGDSNTWGFKPEDYSRYDSNTRWPCVMRSALGEGFELVEEGMNGRTTVWDDPVDGLMSGLSYLKPCLLSHKPLDLVLIMLGTNDLKDRFNVSAPEIAKSAGRLVTLIQQSDCGPQGSAPQVVLIAPPPVVEGPDGWGLRQLGLAKSQQFAASFAEVASELGCQFVDAGSFIETSPVDGVHFSAQSHQVFGAAIAKVVAELAKS</sequence>
<evidence type="ECO:0000313" key="3">
    <source>
        <dbReference type="Proteomes" id="UP000245539"/>
    </source>
</evidence>
<dbReference type="Gene3D" id="3.40.50.1110">
    <property type="entry name" value="SGNH hydrolase"/>
    <property type="match status" value="1"/>
</dbReference>
<accession>A0A317C335</accession>
<reference evidence="2 3" key="1">
    <citation type="submission" date="2018-05" db="EMBL/GenBank/DDBJ databases">
        <title>Leucothrix arctica sp. nov., isolated from Arctic seawater.</title>
        <authorList>
            <person name="Choi A."/>
            <person name="Baek K."/>
        </authorList>
    </citation>
    <scope>NUCLEOTIDE SEQUENCE [LARGE SCALE GENOMIC DNA]</scope>
    <source>
        <strain evidence="2 3">JCM 18388</strain>
    </source>
</reference>
<dbReference type="InterPro" id="IPR036514">
    <property type="entry name" value="SGNH_hydro_sf"/>
</dbReference>
<feature type="domain" description="SGNH hydrolase-type esterase" evidence="1">
    <location>
        <begin position="6"/>
        <end position="194"/>
    </location>
</feature>
<keyword evidence="3" id="KW-1185">Reference proteome</keyword>
<dbReference type="InterPro" id="IPR051532">
    <property type="entry name" value="Ester_Hydrolysis_Enzymes"/>
</dbReference>
<dbReference type="OrthoDB" id="164654at2"/>
<protein>
    <submittedName>
        <fullName evidence="2">Hydrolase</fullName>
    </submittedName>
</protein>
<dbReference type="Pfam" id="PF13472">
    <property type="entry name" value="Lipase_GDSL_2"/>
    <property type="match status" value="1"/>
</dbReference>